<dbReference type="FunFam" id="3.40.50.40:FF:000002">
    <property type="entry name" value="L-asparaginase 2"/>
    <property type="match status" value="1"/>
</dbReference>
<dbReference type="NCBIfam" id="NF008304">
    <property type="entry name" value="PRK11096.1"/>
    <property type="match status" value="1"/>
</dbReference>
<evidence type="ECO:0000256" key="1">
    <source>
        <dbReference type="ARBA" id="ARBA00004418"/>
    </source>
</evidence>
<dbReference type="GO" id="GO:0042597">
    <property type="term" value="C:periplasmic space"/>
    <property type="evidence" value="ECO:0007669"/>
    <property type="project" value="UniProtKB-SubCell"/>
</dbReference>
<feature type="signal peptide" evidence="14">
    <location>
        <begin position="1"/>
        <end position="40"/>
    </location>
</feature>
<name>A0AA87CQ50_PROST</name>
<feature type="active site" description="O-isoaspartyl threonine intermediate" evidence="9">
    <location>
        <position position="52"/>
    </location>
</feature>
<evidence type="ECO:0000256" key="11">
    <source>
        <dbReference type="PROSITE-ProRule" id="PRU10099"/>
    </source>
</evidence>
<evidence type="ECO:0000256" key="7">
    <source>
        <dbReference type="ARBA" id="ARBA00023157"/>
    </source>
</evidence>
<dbReference type="Gene3D" id="3.40.50.40">
    <property type="match status" value="1"/>
</dbReference>
<evidence type="ECO:0000256" key="14">
    <source>
        <dbReference type="SAM" id="SignalP"/>
    </source>
</evidence>
<dbReference type="FunFam" id="3.40.50.1170:FF:000001">
    <property type="entry name" value="L-asparaginase 2"/>
    <property type="match status" value="1"/>
</dbReference>
<evidence type="ECO:0000313" key="17">
    <source>
        <dbReference type="EMBL" id="EDU58562.1"/>
    </source>
</evidence>
<dbReference type="Proteomes" id="UP000004506">
    <property type="component" value="Unassembled WGS sequence"/>
</dbReference>
<keyword evidence="7" id="KW-1015">Disulfide bond</keyword>
<feature type="binding site" evidence="10">
    <location>
        <begin position="129"/>
        <end position="130"/>
    </location>
    <ligand>
        <name>substrate</name>
    </ligand>
</feature>
<dbReference type="SMART" id="SM00870">
    <property type="entry name" value="Asparaginase"/>
    <property type="match status" value="1"/>
</dbReference>
<sequence>MQFQIHIITVVYLKRGYRMKQSHKILLAIALSLASTSVFALPNITVLATGGTIAGGGESATSSSYQAGKVGIDALINAVPEIKKIANLNGEQVVNIGSQDMNDQVWLTLAKKINQECDKTDGFVITHGTDTLEETAFFLDLTTSCQKPIVLVGAMRPSTALGADGPLNLYNAVVVATDKSAGDRGVLMAMNDKVIQGRDVVKMNTTEVQAFEAVNAGPQGFIHDGKVTFYKPVEPRDNKAAFDVSKLDKLPQVGIVYNYANASAAPVKALRDEGVEGIVSAGVGNGNMYKTVFDALATAAKEDVVVVRASRVPTGYTTRNAEVDDNLYGFVASERLNPQKARVLLQLALTETKDPKRIQALFEKY</sequence>
<dbReference type="SUPFAM" id="SSF53774">
    <property type="entry name" value="Glutaminase/Asparaginase"/>
    <property type="match status" value="1"/>
</dbReference>
<dbReference type="InterPro" id="IPR004550">
    <property type="entry name" value="AsnASE_II"/>
</dbReference>
<feature type="chain" id="PRO_5041658202" description="asparaginase" evidence="14">
    <location>
        <begin position="41"/>
        <end position="365"/>
    </location>
</feature>
<dbReference type="PANTHER" id="PTHR11707">
    <property type="entry name" value="L-ASPARAGINASE"/>
    <property type="match status" value="1"/>
</dbReference>
<feature type="domain" description="L-asparaginase N-terminal" evidence="15">
    <location>
        <begin position="43"/>
        <end position="232"/>
    </location>
</feature>
<dbReference type="Pfam" id="PF17763">
    <property type="entry name" value="Asparaginase_C"/>
    <property type="match status" value="1"/>
</dbReference>
<organism evidence="17 18">
    <name type="scientific">Providencia stuartii ATCC 25827</name>
    <dbReference type="NCBI Taxonomy" id="471874"/>
    <lineage>
        <taxon>Bacteria</taxon>
        <taxon>Pseudomonadati</taxon>
        <taxon>Pseudomonadota</taxon>
        <taxon>Gammaproteobacteria</taxon>
        <taxon>Enterobacterales</taxon>
        <taxon>Morganellaceae</taxon>
        <taxon>Providencia</taxon>
    </lineage>
</organism>
<feature type="binding site" evidence="10">
    <location>
        <position position="98"/>
    </location>
    <ligand>
        <name>substrate</name>
    </ligand>
</feature>
<dbReference type="InterPro" id="IPR027475">
    <property type="entry name" value="Asparaginase/glutaminase_AS2"/>
</dbReference>
<dbReference type="PRINTS" id="PR00139">
    <property type="entry name" value="ASNGLNASE"/>
</dbReference>
<evidence type="ECO:0000256" key="9">
    <source>
        <dbReference type="PIRSR" id="PIRSR001220-1"/>
    </source>
</evidence>
<comment type="similarity">
    <text evidence="2 13">Belongs to the asparaginase 1 family.</text>
</comment>
<dbReference type="PROSITE" id="PS51732">
    <property type="entry name" value="ASN_GLN_ASE_3"/>
    <property type="match status" value="1"/>
</dbReference>
<keyword evidence="6 17" id="KW-0378">Hydrolase</keyword>
<dbReference type="EC" id="3.5.1.1" evidence="3"/>
<feature type="active site" evidence="12">
    <location>
        <position position="129"/>
    </location>
</feature>
<evidence type="ECO:0000256" key="4">
    <source>
        <dbReference type="ARBA" id="ARBA00022729"/>
    </source>
</evidence>
<dbReference type="Gene3D" id="3.40.50.1170">
    <property type="entry name" value="L-asparaginase, N-terminal domain"/>
    <property type="match status" value="1"/>
</dbReference>
<reference evidence="18" key="1">
    <citation type="submission" date="2008-04" db="EMBL/GenBank/DDBJ databases">
        <title>Draft genome sequence of Providencia stuartii (ATCC 25827).</title>
        <authorList>
            <person name="Sudarsanam P."/>
            <person name="Ley R."/>
            <person name="Guruge J."/>
            <person name="Turnbaugh P.J."/>
            <person name="Mahowald M."/>
            <person name="Liep D."/>
            <person name="Gordon J."/>
        </authorList>
    </citation>
    <scope>NUCLEOTIDE SEQUENCE [LARGE SCALE GENOMIC DNA]</scope>
    <source>
        <strain evidence="18">ATCC 25827</strain>
    </source>
</reference>
<comment type="subcellular location">
    <subcellularLocation>
        <location evidence="1">Periplasm</location>
    </subcellularLocation>
</comment>
<evidence type="ECO:0000259" key="15">
    <source>
        <dbReference type="Pfam" id="PF00710"/>
    </source>
</evidence>
<dbReference type="Pfam" id="PF00710">
    <property type="entry name" value="Asparaginase"/>
    <property type="match status" value="1"/>
</dbReference>
<gene>
    <name evidence="17" type="ORF">PROSTU_01738</name>
</gene>
<evidence type="ECO:0000256" key="8">
    <source>
        <dbReference type="ARBA" id="ARBA00049366"/>
    </source>
</evidence>
<comment type="catalytic activity">
    <reaction evidence="8">
        <text>L-asparagine + H2O = L-aspartate + NH4(+)</text>
        <dbReference type="Rhea" id="RHEA:21016"/>
        <dbReference type="ChEBI" id="CHEBI:15377"/>
        <dbReference type="ChEBI" id="CHEBI:28938"/>
        <dbReference type="ChEBI" id="CHEBI:29991"/>
        <dbReference type="ChEBI" id="CHEBI:58048"/>
        <dbReference type="EC" id="3.5.1.1"/>
    </reaction>
</comment>
<evidence type="ECO:0000256" key="13">
    <source>
        <dbReference type="RuleBase" id="RU004456"/>
    </source>
</evidence>
<dbReference type="InterPro" id="IPR040919">
    <property type="entry name" value="Asparaginase_C"/>
</dbReference>
<dbReference type="InterPro" id="IPR027473">
    <property type="entry name" value="L-asparaginase_C"/>
</dbReference>
<proteinExistence type="inferred from homology"/>
<reference evidence="17 18" key="3">
    <citation type="submission" date="2008-05" db="EMBL/GenBank/DDBJ databases">
        <authorList>
            <person name="Fulton L."/>
            <person name="Clifton S."/>
            <person name="Fulton B."/>
            <person name="Xu J."/>
            <person name="Minx P."/>
            <person name="Pepin K.H."/>
            <person name="Johnson M."/>
            <person name="Thiruvilangam P."/>
            <person name="Bhonagiri V."/>
            <person name="Nash W.E."/>
            <person name="Mardis E.R."/>
            <person name="Wilson R.K."/>
        </authorList>
    </citation>
    <scope>NUCLEOTIDE SEQUENCE [LARGE SCALE GENOMIC DNA]</scope>
    <source>
        <strain evidence="17 18">ATCC 25827</strain>
    </source>
</reference>
<reference evidence="18" key="2">
    <citation type="submission" date="2008-04" db="EMBL/GenBank/DDBJ databases">
        <title>Draft genome sequence of Providencia stuartii(ATCC 25827).</title>
        <authorList>
            <person name="Sudarsanam P."/>
            <person name="Ley R."/>
            <person name="Guruge J."/>
            <person name="Turnbaugh P.J."/>
            <person name="Mahowald M."/>
            <person name="Liep D."/>
            <person name="Gordon J."/>
        </authorList>
    </citation>
    <scope>NUCLEOTIDE SEQUENCE [LARGE SCALE GENOMIC DNA]</scope>
    <source>
        <strain evidence="18">ATCC 25827</strain>
    </source>
</reference>
<dbReference type="InterPro" id="IPR037152">
    <property type="entry name" value="L-asparaginase_N_sf"/>
</dbReference>
<evidence type="ECO:0000256" key="3">
    <source>
        <dbReference type="ARBA" id="ARBA00012920"/>
    </source>
</evidence>
<evidence type="ECO:0000256" key="6">
    <source>
        <dbReference type="ARBA" id="ARBA00022801"/>
    </source>
</evidence>
<dbReference type="AlphaFoldDB" id="A0AA87CQ50"/>
<dbReference type="PROSITE" id="PS00917">
    <property type="entry name" value="ASN_GLN_ASE_2"/>
    <property type="match status" value="1"/>
</dbReference>
<evidence type="ECO:0000256" key="5">
    <source>
        <dbReference type="ARBA" id="ARBA00022764"/>
    </source>
</evidence>
<keyword evidence="5" id="KW-0574">Periplasm</keyword>
<accession>A0AA87CQ50</accession>
<evidence type="ECO:0000256" key="10">
    <source>
        <dbReference type="PIRSR" id="PIRSR001220-2"/>
    </source>
</evidence>
<dbReference type="GO" id="GO:0004067">
    <property type="term" value="F:asparaginase activity"/>
    <property type="evidence" value="ECO:0007669"/>
    <property type="project" value="UniProtKB-UniRule"/>
</dbReference>
<dbReference type="PIRSF" id="PIRSF500176">
    <property type="entry name" value="L_ASNase"/>
    <property type="match status" value="1"/>
</dbReference>
<dbReference type="GO" id="GO:0006528">
    <property type="term" value="P:asparagine metabolic process"/>
    <property type="evidence" value="ECO:0007669"/>
    <property type="project" value="InterPro"/>
</dbReference>
<evidence type="ECO:0000256" key="12">
    <source>
        <dbReference type="PROSITE-ProRule" id="PRU10100"/>
    </source>
</evidence>
<dbReference type="InterPro" id="IPR006034">
    <property type="entry name" value="Asparaginase/glutaminase-like"/>
</dbReference>
<protein>
    <recommendedName>
        <fullName evidence="3">asparaginase</fullName>
        <ecNumber evidence="3">3.5.1.1</ecNumber>
    </recommendedName>
</protein>
<dbReference type="NCBIfam" id="TIGR00520">
    <property type="entry name" value="asnASE_II"/>
    <property type="match status" value="1"/>
</dbReference>
<comment type="caution">
    <text evidence="17">The sequence shown here is derived from an EMBL/GenBank/DDBJ whole genome shotgun (WGS) entry which is preliminary data.</text>
</comment>
<dbReference type="InterPro" id="IPR036152">
    <property type="entry name" value="Asp/glu_Ase-like_sf"/>
</dbReference>
<feature type="domain" description="Asparaginase/glutaminase C-terminal" evidence="16">
    <location>
        <begin position="252"/>
        <end position="362"/>
    </location>
</feature>
<evidence type="ECO:0000256" key="2">
    <source>
        <dbReference type="ARBA" id="ARBA00010518"/>
    </source>
</evidence>
<dbReference type="PROSITE" id="PS00144">
    <property type="entry name" value="ASN_GLN_ASE_1"/>
    <property type="match status" value="1"/>
</dbReference>
<dbReference type="PIRSF" id="PIRSF001220">
    <property type="entry name" value="L-ASNase_gatD"/>
    <property type="match status" value="1"/>
</dbReference>
<keyword evidence="4 14" id="KW-0732">Signal</keyword>
<feature type="active site" evidence="11">
    <location>
        <position position="52"/>
    </location>
</feature>
<evidence type="ECO:0000313" key="18">
    <source>
        <dbReference type="Proteomes" id="UP000004506"/>
    </source>
</evidence>
<dbReference type="InterPro" id="IPR020827">
    <property type="entry name" value="Asparaginase/glutaminase_AS1"/>
</dbReference>
<evidence type="ECO:0000259" key="16">
    <source>
        <dbReference type="Pfam" id="PF17763"/>
    </source>
</evidence>
<dbReference type="PANTHER" id="PTHR11707:SF28">
    <property type="entry name" value="60 KDA LYSOPHOSPHOLIPASE"/>
    <property type="match status" value="1"/>
</dbReference>
<dbReference type="EMBL" id="ABJD02000101">
    <property type="protein sequence ID" value="EDU58562.1"/>
    <property type="molecule type" value="Genomic_DNA"/>
</dbReference>
<dbReference type="InterPro" id="IPR027474">
    <property type="entry name" value="L-asparaginase_N"/>
</dbReference>